<name>A0A9W6GIY1_9FUSO</name>
<dbReference type="GO" id="GO:0005886">
    <property type="term" value="C:plasma membrane"/>
    <property type="evidence" value="ECO:0007669"/>
    <property type="project" value="UniProtKB-SubCell"/>
</dbReference>
<evidence type="ECO:0000256" key="2">
    <source>
        <dbReference type="ARBA" id="ARBA00008610"/>
    </source>
</evidence>
<dbReference type="Gene3D" id="3.40.50.2300">
    <property type="match status" value="2"/>
</dbReference>
<evidence type="ECO:0000313" key="9">
    <source>
        <dbReference type="EMBL" id="GLI56034.1"/>
    </source>
</evidence>
<keyword evidence="4 7" id="KW-0732">Signal</keyword>
<feature type="chain" id="PRO_5040842761" evidence="7">
    <location>
        <begin position="19"/>
        <end position="335"/>
    </location>
</feature>
<sequence length="335" mass="36079">MKKVLLVLGMILTLLLTACGEKKEASTEEGKLKVGLVLSTGGLGDKSFNDLAYAGMQRAQEELGIEFKYVEPASVSEFEGFLGEFAENNYDLTIGIGFQMADAMEKVAADYPDSKFMLVDMPVEAPNAIGAVFNTEEGSFLAGALAAMMSENQKVGFIGGMDVPPIREFGNGFLAGARYVNNDIEIVQAFVGGNSPFNDPAKGKEIALSMNDNGIDVIYHAAAGSGNGLFEAARERNFYAVGVDSDQDYLEPGLVLTSMLKKLDNAIIAVIKDLQAGEFEGGTRMFDVANDGVGITELTYTKEKIGEEKLAKLEEIKQMLINKEISVKDEISKLN</sequence>
<dbReference type="PROSITE" id="PS51257">
    <property type="entry name" value="PROKAR_LIPOPROTEIN"/>
    <property type="match status" value="1"/>
</dbReference>
<keyword evidence="3" id="KW-1003">Cell membrane</keyword>
<dbReference type="AlphaFoldDB" id="A0A9W6GIY1"/>
<evidence type="ECO:0000256" key="5">
    <source>
        <dbReference type="ARBA" id="ARBA00023136"/>
    </source>
</evidence>
<evidence type="ECO:0000313" key="10">
    <source>
        <dbReference type="Proteomes" id="UP001144471"/>
    </source>
</evidence>
<evidence type="ECO:0000256" key="1">
    <source>
        <dbReference type="ARBA" id="ARBA00004193"/>
    </source>
</evidence>
<evidence type="ECO:0000256" key="7">
    <source>
        <dbReference type="SAM" id="SignalP"/>
    </source>
</evidence>
<comment type="subcellular location">
    <subcellularLocation>
        <location evidence="1">Cell membrane</location>
        <topology evidence="1">Lipid-anchor</topology>
    </subcellularLocation>
</comment>
<feature type="signal peptide" evidence="7">
    <location>
        <begin position="1"/>
        <end position="18"/>
    </location>
</feature>
<dbReference type="Proteomes" id="UP001144471">
    <property type="component" value="Unassembled WGS sequence"/>
</dbReference>
<gene>
    <name evidence="9" type="ORF">PM10SUCC1_15480</name>
</gene>
<evidence type="ECO:0000256" key="6">
    <source>
        <dbReference type="ARBA" id="ARBA00023288"/>
    </source>
</evidence>
<dbReference type="PANTHER" id="PTHR34296:SF2">
    <property type="entry name" value="ABC TRANSPORTER GUANOSINE-BINDING PROTEIN NUPN"/>
    <property type="match status" value="1"/>
</dbReference>
<keyword evidence="10" id="KW-1185">Reference proteome</keyword>
<feature type="domain" description="ABC transporter substrate-binding protein PnrA-like" evidence="8">
    <location>
        <begin position="36"/>
        <end position="329"/>
    </location>
</feature>
<keyword evidence="6" id="KW-0449">Lipoprotein</keyword>
<evidence type="ECO:0000256" key="3">
    <source>
        <dbReference type="ARBA" id="ARBA00022475"/>
    </source>
</evidence>
<accession>A0A9W6GIY1</accession>
<protein>
    <submittedName>
        <fullName evidence="9">BMP family ABC transporter substrate-binding protein</fullName>
    </submittedName>
</protein>
<comment type="caution">
    <text evidence="9">The sequence shown here is derived from an EMBL/GenBank/DDBJ whole genome shotgun (WGS) entry which is preliminary data.</text>
</comment>
<dbReference type="InterPro" id="IPR050957">
    <property type="entry name" value="BMP_lipoprotein"/>
</dbReference>
<dbReference type="RefSeq" id="WP_281834906.1">
    <property type="nucleotide sequence ID" value="NZ_BSDY01000006.1"/>
</dbReference>
<evidence type="ECO:0000256" key="4">
    <source>
        <dbReference type="ARBA" id="ARBA00022729"/>
    </source>
</evidence>
<proteinExistence type="inferred from homology"/>
<dbReference type="EMBL" id="BSDY01000006">
    <property type="protein sequence ID" value="GLI56034.1"/>
    <property type="molecule type" value="Genomic_DNA"/>
</dbReference>
<dbReference type="InterPro" id="IPR028082">
    <property type="entry name" value="Peripla_BP_I"/>
</dbReference>
<evidence type="ECO:0000259" key="8">
    <source>
        <dbReference type="Pfam" id="PF02608"/>
    </source>
</evidence>
<keyword evidence="5" id="KW-0472">Membrane</keyword>
<dbReference type="SUPFAM" id="SSF53822">
    <property type="entry name" value="Periplasmic binding protein-like I"/>
    <property type="match status" value="1"/>
</dbReference>
<organism evidence="9 10">
    <name type="scientific">Propionigenium maris DSM 9537</name>
    <dbReference type="NCBI Taxonomy" id="1123000"/>
    <lineage>
        <taxon>Bacteria</taxon>
        <taxon>Fusobacteriati</taxon>
        <taxon>Fusobacteriota</taxon>
        <taxon>Fusobacteriia</taxon>
        <taxon>Fusobacteriales</taxon>
        <taxon>Fusobacteriaceae</taxon>
        <taxon>Propionigenium</taxon>
    </lineage>
</organism>
<reference evidence="9" key="1">
    <citation type="submission" date="2022-12" db="EMBL/GenBank/DDBJ databases">
        <title>Reference genome sequencing for broad-spectrum identification of bacterial and archaeal isolates by mass spectrometry.</title>
        <authorList>
            <person name="Sekiguchi Y."/>
            <person name="Tourlousse D.M."/>
        </authorList>
    </citation>
    <scope>NUCLEOTIDE SEQUENCE</scope>
    <source>
        <strain evidence="9">10succ1</strain>
    </source>
</reference>
<dbReference type="InterPro" id="IPR003760">
    <property type="entry name" value="PnrA-like"/>
</dbReference>
<comment type="similarity">
    <text evidence="2">Belongs to the BMP lipoprotein family.</text>
</comment>
<dbReference type="Pfam" id="PF02608">
    <property type="entry name" value="Bmp"/>
    <property type="match status" value="1"/>
</dbReference>
<dbReference type="CDD" id="cd06354">
    <property type="entry name" value="PBP1_PrnA-like"/>
    <property type="match status" value="1"/>
</dbReference>
<dbReference type="PANTHER" id="PTHR34296">
    <property type="entry name" value="TRANSCRIPTIONAL ACTIVATOR PROTEIN MED"/>
    <property type="match status" value="1"/>
</dbReference>